<reference evidence="1 2" key="1">
    <citation type="journal article" date="2011" name="J. Bacteriol.">
        <title>Draft Genome Sequence of Gordonia neofelifaecis NRRL B-59395, a Cholesterol-Degrading Actinomycete.</title>
        <authorList>
            <person name="Ge F."/>
            <person name="Li W."/>
            <person name="Chen G."/>
            <person name="Liu Y."/>
            <person name="Zhang G."/>
            <person name="Yong B."/>
            <person name="Wang Q."/>
            <person name="Wang N."/>
            <person name="Huang Z."/>
            <person name="Li W."/>
            <person name="Wang J."/>
            <person name="Wu C."/>
            <person name="Xie Q."/>
            <person name="Liu G."/>
        </authorList>
    </citation>
    <scope>NUCLEOTIDE SEQUENCE [LARGE SCALE GENOMIC DNA]</scope>
    <source>
        <strain evidence="1 2">NRRL B-59395</strain>
    </source>
</reference>
<comment type="caution">
    <text evidence="1">The sequence shown here is derived from an EMBL/GenBank/DDBJ whole genome shotgun (WGS) entry which is preliminary data.</text>
</comment>
<protein>
    <submittedName>
        <fullName evidence="1">Uncharacterized protein</fullName>
    </submittedName>
</protein>
<sequence length="71" mass="7554">MRTENSPNPSGPSTRLAGTWTAYANTFARSEPAVTQPTERTVDPRRCAAASTMLTSLPARSAIDCIGSIRS</sequence>
<name>F1YPW3_9ACTN</name>
<accession>F1YPW3</accession>
<dbReference type="Proteomes" id="UP000035065">
    <property type="component" value="Unassembled WGS sequence"/>
</dbReference>
<dbReference type="EMBL" id="AEUD01000030">
    <property type="protein sequence ID" value="EGD53252.1"/>
    <property type="molecule type" value="Genomic_DNA"/>
</dbReference>
<gene>
    <name evidence="1" type="ORF">SCNU_19872</name>
</gene>
<proteinExistence type="predicted"/>
<dbReference type="STRING" id="644548.SCNU_19872"/>
<dbReference type="AlphaFoldDB" id="F1YPW3"/>
<organism evidence="1 2">
    <name type="scientific">Gordonia neofelifaecis NRRL B-59395</name>
    <dbReference type="NCBI Taxonomy" id="644548"/>
    <lineage>
        <taxon>Bacteria</taxon>
        <taxon>Bacillati</taxon>
        <taxon>Actinomycetota</taxon>
        <taxon>Actinomycetes</taxon>
        <taxon>Mycobacteriales</taxon>
        <taxon>Gordoniaceae</taxon>
        <taxon>Gordonia</taxon>
    </lineage>
</organism>
<evidence type="ECO:0000313" key="2">
    <source>
        <dbReference type="Proteomes" id="UP000035065"/>
    </source>
</evidence>
<keyword evidence="2" id="KW-1185">Reference proteome</keyword>
<evidence type="ECO:0000313" key="1">
    <source>
        <dbReference type="EMBL" id="EGD53252.1"/>
    </source>
</evidence>